<gene>
    <name evidence="3" type="ORF">ACH46_17815</name>
</gene>
<evidence type="ECO:0000313" key="3">
    <source>
        <dbReference type="EMBL" id="ALG87007.1"/>
    </source>
</evidence>
<name>A0A0N7FVF4_9ACTN</name>
<organism evidence="3 4">
    <name type="scientific">Gordonia phthalatica</name>
    <dbReference type="NCBI Taxonomy" id="1136941"/>
    <lineage>
        <taxon>Bacteria</taxon>
        <taxon>Bacillati</taxon>
        <taxon>Actinomycetota</taxon>
        <taxon>Actinomycetes</taxon>
        <taxon>Mycobacteriales</taxon>
        <taxon>Gordoniaceae</taxon>
        <taxon>Gordonia</taxon>
    </lineage>
</organism>
<dbReference type="OrthoDB" id="3182597at2"/>
<dbReference type="Proteomes" id="UP000063789">
    <property type="component" value="Chromosome"/>
</dbReference>
<sequence>MPPPLPHRAVPEAPTASPPPQPPSPPRQAPSEPPRAPRASDRAMLHVTEQTRTYPCGSCGAALAFNPDQQNLACGSCGTTYPIVVDPKASVSKHDLHATADKLRTLAAPVGQTGNEREVTCQSCGGRTIFNGTLTATLCPYCATPIQRTDIQNSPERLAVDGILPLRVSEDRARASITEWINSRWFAPNEFKKYRTLGSFTSVYMSYFTYDADAITQYRGRRGDNYTVVVGSGENRHTETRIRWRSVSGTVHNRIRDLPENANTGFDAGRVRELEPWPIAEVTPYKPEFVAGHLSRTYDNDPVQVFNSAAQPRIDSIIDSTIRSDIGGDHQQISGKQTSFSLLQFMYVLLPLWLLTVNFESKPFQVFVNGLTGEVQGERPWSKIKIIATSVAVLIVVAIIAYFVWGRR</sequence>
<dbReference type="STRING" id="1136941.ACH46_17815"/>
<keyword evidence="4" id="KW-1185">Reference proteome</keyword>
<dbReference type="EMBL" id="CP011853">
    <property type="protein sequence ID" value="ALG87007.1"/>
    <property type="molecule type" value="Genomic_DNA"/>
</dbReference>
<evidence type="ECO:0000313" key="4">
    <source>
        <dbReference type="Proteomes" id="UP000063789"/>
    </source>
</evidence>
<protein>
    <recommendedName>
        <fullName evidence="5">Primosomal protein N' (Replication factor Y)-superfamily II helicase</fullName>
    </recommendedName>
</protein>
<reference evidence="3 4" key="2">
    <citation type="journal article" date="2017" name="Int. J. Syst. Evol. Microbiol.">
        <title>Gordonia phthalatica sp. nov., a di-n-butyl phthalate-degrading bacterium isolated from activated sludge.</title>
        <authorList>
            <person name="Jin D."/>
            <person name="Kong X."/>
            <person name="Jia M."/>
            <person name="Yu X."/>
            <person name="Wang X."/>
            <person name="Zhuang X."/>
            <person name="Deng Y."/>
            <person name="Bai Z."/>
        </authorList>
    </citation>
    <scope>NUCLEOTIDE SEQUENCE [LARGE SCALE GENOMIC DNA]</scope>
    <source>
        <strain evidence="3 4">QH-11</strain>
    </source>
</reference>
<keyword evidence="2" id="KW-0812">Transmembrane</keyword>
<dbReference type="KEGG" id="goq:ACH46_17815"/>
<accession>A0A0N7FVF4</accession>
<evidence type="ECO:0000256" key="2">
    <source>
        <dbReference type="SAM" id="Phobius"/>
    </source>
</evidence>
<feature type="region of interest" description="Disordered" evidence="1">
    <location>
        <begin position="1"/>
        <end position="40"/>
    </location>
</feature>
<keyword evidence="2" id="KW-0472">Membrane</keyword>
<proteinExistence type="predicted"/>
<feature type="compositionally biased region" description="Pro residues" evidence="1">
    <location>
        <begin position="16"/>
        <end position="36"/>
    </location>
</feature>
<dbReference type="PATRIC" id="fig|1136941.3.peg.3643"/>
<reference evidence="4" key="1">
    <citation type="submission" date="2015-06" db="EMBL/GenBank/DDBJ databases">
        <title>Complete genome sequence and metabolic analysis of phthalate degradation pathway in Gordonia sp. QH-11.</title>
        <authorList>
            <person name="Jin D."/>
            <person name="Kong X."/>
            <person name="Bai Z."/>
        </authorList>
    </citation>
    <scope>NUCLEOTIDE SEQUENCE [LARGE SCALE GENOMIC DNA]</scope>
    <source>
        <strain evidence="4">QH-11</strain>
    </source>
</reference>
<evidence type="ECO:0000256" key="1">
    <source>
        <dbReference type="SAM" id="MobiDB-lite"/>
    </source>
</evidence>
<feature type="transmembrane region" description="Helical" evidence="2">
    <location>
        <begin position="386"/>
        <end position="405"/>
    </location>
</feature>
<dbReference type="AlphaFoldDB" id="A0A0N7FVF4"/>
<keyword evidence="2" id="KW-1133">Transmembrane helix</keyword>
<evidence type="ECO:0008006" key="5">
    <source>
        <dbReference type="Google" id="ProtNLM"/>
    </source>
</evidence>